<keyword evidence="7 8" id="KW-0143">Chaperone</keyword>
<feature type="compositionally biased region" description="Basic and acidic residues" evidence="9">
    <location>
        <begin position="215"/>
        <end position="226"/>
    </location>
</feature>
<feature type="compositionally biased region" description="Basic and acidic residues" evidence="9">
    <location>
        <begin position="474"/>
        <end position="497"/>
    </location>
</feature>
<dbReference type="PRINTS" id="PR00626">
    <property type="entry name" value="CALRETICULIN"/>
</dbReference>
<comment type="caution">
    <text evidence="10">The sequence shown here is derived from an EMBL/GenBank/DDBJ whole genome shotgun (WGS) entry which is preliminary data.</text>
</comment>
<evidence type="ECO:0000256" key="9">
    <source>
        <dbReference type="SAM" id="MobiDB-lite"/>
    </source>
</evidence>
<dbReference type="PROSITE" id="PS00804">
    <property type="entry name" value="CALRETICULIN_2"/>
    <property type="match status" value="1"/>
</dbReference>
<evidence type="ECO:0000256" key="3">
    <source>
        <dbReference type="ARBA" id="ARBA00022692"/>
    </source>
</evidence>
<evidence type="ECO:0000256" key="1">
    <source>
        <dbReference type="ARBA" id="ARBA00004389"/>
    </source>
</evidence>
<dbReference type="EMBL" id="JARBJD010000009">
    <property type="protein sequence ID" value="KAK2962857.1"/>
    <property type="molecule type" value="Genomic_DNA"/>
</dbReference>
<dbReference type="InterPro" id="IPR013320">
    <property type="entry name" value="ConA-like_dom_sf"/>
</dbReference>
<dbReference type="PANTHER" id="PTHR11073:SF1">
    <property type="entry name" value="CALNEXIN 14D-RELATED"/>
    <property type="match status" value="1"/>
</dbReference>
<comment type="subcellular location">
    <subcellularLocation>
        <location evidence="1">Endoplasmic reticulum membrane</location>
        <topology evidence="1">Single-pass membrane protein</topology>
    </subcellularLocation>
</comment>
<dbReference type="InterPro" id="IPR001580">
    <property type="entry name" value="Calret/calnex"/>
</dbReference>
<feature type="transmembrane region" description="Helical" evidence="8">
    <location>
        <begin position="442"/>
        <end position="463"/>
    </location>
</feature>
<dbReference type="InterPro" id="IPR018124">
    <property type="entry name" value="Calret/calnex_CS"/>
</dbReference>
<sequence length="528" mass="61687">MMFLYLFPFFHMETYLYDSFDDESVEDRWIISENPRYTGSWAVEPRIVDVLNDGKKGLVTKGLNSLHGISTKCEFNHTNGTFVLQYFVKFQPAPFHCGGAYLKLINQPFSPTSFSNNTKYAVMFGPDVCGYTKQVHFIVRTKNPRTGFWDEHRLMDVPLGLYNNVTHAYRLVIREDDTFSIYVDGKEDKYGVLNDYMTFEPPFSPTENILDKTDEKPDNWDEREFIPDPSISKPDDWDDTQPEFIPNLSIKKPENWNDNAPHDIIDPTATKPESWNDEEDGEWIPPTIPNEICQTEGCGEWVQPIMKNPLFKGVWQAPEIENPNFQGIWRARSIPNPAHFVAEDIHKLGKIYGVGFDLLGVEENVMFTHLYIGNSEQEADDILNREWKPLFEKEDKQLRKITKKLRKEHRREQLEGFWGVPFMFKVEMLKQYVLDWIEDNRILSVIFLLSVLFLLFLSLGLCIRKCCGKKETIEPKKKTEEDDTTKKMDEEKTPKKTERAKHSRTPVRHENTGKEGDEVKKRSTKQKK</sequence>
<dbReference type="Gene3D" id="2.60.120.200">
    <property type="match status" value="1"/>
</dbReference>
<feature type="compositionally biased region" description="Basic and acidic residues" evidence="9">
    <location>
        <begin position="507"/>
        <end position="521"/>
    </location>
</feature>
<dbReference type="SUPFAM" id="SSF63887">
    <property type="entry name" value="P-domain of calnexin/calreticulin"/>
    <property type="match status" value="1"/>
</dbReference>
<keyword evidence="6 8" id="KW-0472">Membrane</keyword>
<gene>
    <name evidence="10" type="ORF">BLNAU_2292</name>
</gene>
<evidence type="ECO:0000313" key="10">
    <source>
        <dbReference type="EMBL" id="KAK2962857.1"/>
    </source>
</evidence>
<keyword evidence="5 8" id="KW-1133">Transmembrane helix</keyword>
<proteinExistence type="inferred from homology"/>
<protein>
    <submittedName>
        <fullName evidence="10">Calnexin like protein</fullName>
    </submittedName>
</protein>
<evidence type="ECO:0000256" key="6">
    <source>
        <dbReference type="ARBA" id="ARBA00023136"/>
    </source>
</evidence>
<evidence type="ECO:0000256" key="4">
    <source>
        <dbReference type="ARBA" id="ARBA00022824"/>
    </source>
</evidence>
<keyword evidence="4 8" id="KW-0256">Endoplasmic reticulum</keyword>
<evidence type="ECO:0000256" key="8">
    <source>
        <dbReference type="RuleBase" id="RU362126"/>
    </source>
</evidence>
<feature type="region of interest" description="Disordered" evidence="9">
    <location>
        <begin position="215"/>
        <end position="240"/>
    </location>
</feature>
<dbReference type="SUPFAM" id="SSF49899">
    <property type="entry name" value="Concanavalin A-like lectins/glucanases"/>
    <property type="match status" value="1"/>
</dbReference>
<organism evidence="10 11">
    <name type="scientific">Blattamonas nauphoetae</name>
    <dbReference type="NCBI Taxonomy" id="2049346"/>
    <lineage>
        <taxon>Eukaryota</taxon>
        <taxon>Metamonada</taxon>
        <taxon>Preaxostyla</taxon>
        <taxon>Oxymonadida</taxon>
        <taxon>Blattamonas</taxon>
    </lineage>
</organism>
<dbReference type="PANTHER" id="PTHR11073">
    <property type="entry name" value="CALRETICULIN AND CALNEXIN"/>
    <property type="match status" value="1"/>
</dbReference>
<evidence type="ECO:0000256" key="5">
    <source>
        <dbReference type="ARBA" id="ARBA00022989"/>
    </source>
</evidence>
<evidence type="ECO:0000256" key="7">
    <source>
        <dbReference type="ARBA" id="ARBA00023186"/>
    </source>
</evidence>
<name>A0ABQ9YGI1_9EUKA</name>
<dbReference type="InterPro" id="IPR009033">
    <property type="entry name" value="Calreticulin/calnexin_P_dom_sf"/>
</dbReference>
<dbReference type="Pfam" id="PF00262">
    <property type="entry name" value="Calreticulin"/>
    <property type="match status" value="1"/>
</dbReference>
<feature type="region of interest" description="Disordered" evidence="9">
    <location>
        <begin position="474"/>
        <end position="528"/>
    </location>
</feature>
<accession>A0ABQ9YGI1</accession>
<dbReference type="Gene3D" id="2.10.250.10">
    <property type="entry name" value="Calreticulin/calnexin, P domain"/>
    <property type="match status" value="1"/>
</dbReference>
<dbReference type="Proteomes" id="UP001281761">
    <property type="component" value="Unassembled WGS sequence"/>
</dbReference>
<evidence type="ECO:0000313" key="11">
    <source>
        <dbReference type="Proteomes" id="UP001281761"/>
    </source>
</evidence>
<comment type="similarity">
    <text evidence="2 8">Belongs to the calreticulin family.</text>
</comment>
<keyword evidence="11" id="KW-1185">Reference proteome</keyword>
<reference evidence="10 11" key="1">
    <citation type="journal article" date="2022" name="bioRxiv">
        <title>Genomics of Preaxostyla Flagellates Illuminates Evolutionary Transitions and the Path Towards Mitochondrial Loss.</title>
        <authorList>
            <person name="Novak L.V.F."/>
            <person name="Treitli S.C."/>
            <person name="Pyrih J."/>
            <person name="Halakuc P."/>
            <person name="Pipaliya S.V."/>
            <person name="Vacek V."/>
            <person name="Brzon O."/>
            <person name="Soukal P."/>
            <person name="Eme L."/>
            <person name="Dacks J.B."/>
            <person name="Karnkowska A."/>
            <person name="Elias M."/>
            <person name="Hampl V."/>
        </authorList>
    </citation>
    <scope>NUCLEOTIDE SEQUENCE [LARGE SCALE GENOMIC DNA]</scope>
    <source>
        <strain evidence="10">NAU3</strain>
        <tissue evidence="10">Gut</tissue>
    </source>
</reference>
<evidence type="ECO:0000256" key="2">
    <source>
        <dbReference type="ARBA" id="ARBA00010983"/>
    </source>
</evidence>
<keyword evidence="3 8" id="KW-0812">Transmembrane</keyword>